<protein>
    <recommendedName>
        <fullName evidence="5">HTH myb-type domain-containing protein</fullName>
    </recommendedName>
</protein>
<dbReference type="InterPro" id="IPR001005">
    <property type="entry name" value="SANT/Myb"/>
</dbReference>
<gene>
    <name evidence="6" type="ORF">DH2020_023558</name>
</gene>
<dbReference type="PANTHER" id="PTHR31442">
    <property type="entry name" value="HOMEODOMAIN-LIKE SUPERFAMILY PROTEIN-RELATED"/>
    <property type="match status" value="1"/>
</dbReference>
<evidence type="ECO:0000256" key="4">
    <source>
        <dbReference type="ARBA" id="ARBA00023242"/>
    </source>
</evidence>
<evidence type="ECO:0000259" key="5">
    <source>
        <dbReference type="PROSITE" id="PS51294"/>
    </source>
</evidence>
<sequence>MAHKIRVLLVENDSNDHDRTKSMLQYFSYEVMSNDDDAVTIMRAIQHGVFLCIKKPVTMQILGYLWQHVVWERAGGFKQTEKSRMIIAYNTLQKESGEEYFIEGYNQNNNHNAEAHHKSKKKVNSETSQHDNVMFNKKVWTQWTEELHQKFMNAVKQLGEGRCYPKEILELMNVPGLTRMQVASHLQICRNAKWLPPSERKSKTSPKKKALRTKGVRFGSMPRLDMTNSQIQEFTMDPPTDHDQNNLLEYIVNHDNAYHPQLLLDHHAGNYPFAQNNETFNNMGQFGQTLAMNEPLFTINGSENYVTPNISSNQQRDINITHEDAFEFSNMDSILLNFSALQQELGINYDGSFQSIVADLVNDHNQWNHEVPKSANDKATQG</sequence>
<accession>A0ABR0W7U1</accession>
<dbReference type="Pfam" id="PF00249">
    <property type="entry name" value="Myb_DNA-binding"/>
    <property type="match status" value="1"/>
</dbReference>
<dbReference type="InterPro" id="IPR009057">
    <property type="entry name" value="Homeodomain-like_sf"/>
</dbReference>
<evidence type="ECO:0000313" key="7">
    <source>
        <dbReference type="Proteomes" id="UP001318860"/>
    </source>
</evidence>
<keyword evidence="3" id="KW-0804">Transcription</keyword>
<reference evidence="6 7" key="1">
    <citation type="journal article" date="2021" name="Comput. Struct. Biotechnol. J.">
        <title>De novo genome assembly of the potent medicinal plant Rehmannia glutinosa using nanopore technology.</title>
        <authorList>
            <person name="Ma L."/>
            <person name="Dong C."/>
            <person name="Song C."/>
            <person name="Wang X."/>
            <person name="Zheng X."/>
            <person name="Niu Y."/>
            <person name="Chen S."/>
            <person name="Feng W."/>
        </authorList>
    </citation>
    <scope>NUCLEOTIDE SEQUENCE [LARGE SCALE GENOMIC DNA]</scope>
    <source>
        <strain evidence="6">DH-2019</strain>
    </source>
</reference>
<comment type="subcellular location">
    <subcellularLocation>
        <location evidence="1">Nucleus</location>
    </subcellularLocation>
</comment>
<dbReference type="InterPro" id="IPR044841">
    <property type="entry name" value="LUX/BOA-like"/>
</dbReference>
<keyword evidence="2" id="KW-0805">Transcription regulation</keyword>
<dbReference type="Gene3D" id="1.10.10.60">
    <property type="entry name" value="Homeodomain-like"/>
    <property type="match status" value="1"/>
</dbReference>
<dbReference type="SUPFAM" id="SSF46689">
    <property type="entry name" value="Homeodomain-like"/>
    <property type="match status" value="1"/>
</dbReference>
<evidence type="ECO:0000313" key="6">
    <source>
        <dbReference type="EMBL" id="KAK6143210.1"/>
    </source>
</evidence>
<comment type="caution">
    <text evidence="6">The sequence shown here is derived from an EMBL/GenBank/DDBJ whole genome shotgun (WGS) entry which is preliminary data.</text>
</comment>
<dbReference type="PROSITE" id="PS51294">
    <property type="entry name" value="HTH_MYB"/>
    <property type="match status" value="1"/>
</dbReference>
<keyword evidence="4" id="KW-0539">Nucleus</keyword>
<evidence type="ECO:0000256" key="1">
    <source>
        <dbReference type="ARBA" id="ARBA00004123"/>
    </source>
</evidence>
<dbReference type="EMBL" id="JABTTQ020000013">
    <property type="protein sequence ID" value="KAK6143210.1"/>
    <property type="molecule type" value="Genomic_DNA"/>
</dbReference>
<organism evidence="6 7">
    <name type="scientific">Rehmannia glutinosa</name>
    <name type="common">Chinese foxglove</name>
    <dbReference type="NCBI Taxonomy" id="99300"/>
    <lineage>
        <taxon>Eukaryota</taxon>
        <taxon>Viridiplantae</taxon>
        <taxon>Streptophyta</taxon>
        <taxon>Embryophyta</taxon>
        <taxon>Tracheophyta</taxon>
        <taxon>Spermatophyta</taxon>
        <taxon>Magnoliopsida</taxon>
        <taxon>eudicotyledons</taxon>
        <taxon>Gunneridae</taxon>
        <taxon>Pentapetalae</taxon>
        <taxon>asterids</taxon>
        <taxon>lamiids</taxon>
        <taxon>Lamiales</taxon>
        <taxon>Orobanchaceae</taxon>
        <taxon>Rehmannieae</taxon>
        <taxon>Rehmannia</taxon>
    </lineage>
</organism>
<keyword evidence="7" id="KW-1185">Reference proteome</keyword>
<dbReference type="Proteomes" id="UP001318860">
    <property type="component" value="Unassembled WGS sequence"/>
</dbReference>
<name>A0ABR0W7U1_REHGL</name>
<feature type="domain" description="HTH myb-type" evidence="5">
    <location>
        <begin position="143"/>
        <end position="194"/>
    </location>
</feature>
<evidence type="ECO:0000256" key="2">
    <source>
        <dbReference type="ARBA" id="ARBA00023015"/>
    </source>
</evidence>
<evidence type="ECO:0000256" key="3">
    <source>
        <dbReference type="ARBA" id="ARBA00023163"/>
    </source>
</evidence>
<dbReference type="InterPro" id="IPR006447">
    <property type="entry name" value="Myb_dom_plants"/>
</dbReference>
<proteinExistence type="predicted"/>
<dbReference type="InterPro" id="IPR017930">
    <property type="entry name" value="Myb_dom"/>
</dbReference>
<dbReference type="PANTHER" id="PTHR31442:SF32">
    <property type="entry name" value="TWO-COMPONENT RESPONSE REGULATOR ORR21-LIKE"/>
    <property type="match status" value="1"/>
</dbReference>
<dbReference type="NCBIfam" id="TIGR01557">
    <property type="entry name" value="myb_SHAQKYF"/>
    <property type="match status" value="1"/>
</dbReference>